<evidence type="ECO:0000256" key="2">
    <source>
        <dbReference type="ARBA" id="ARBA00023022"/>
    </source>
</evidence>
<comment type="caution">
    <text evidence="6">The sequence shown here is derived from an EMBL/GenBank/DDBJ whole genome shotgun (WGS) entry which is preliminary data.</text>
</comment>
<dbReference type="Proteomes" id="UP000614721">
    <property type="component" value="Unassembled WGS sequence"/>
</dbReference>
<dbReference type="InterPro" id="IPR016128">
    <property type="entry name" value="Pyosin/cloacin_T_dom"/>
</dbReference>
<evidence type="ECO:0000256" key="3">
    <source>
        <dbReference type="ARBA" id="ARBA00023048"/>
    </source>
</evidence>
<dbReference type="SUPFAM" id="SSF69369">
    <property type="entry name" value="Cloacin translocation domain"/>
    <property type="match status" value="1"/>
</dbReference>
<feature type="domain" description="Pyosin/cloacin translocation" evidence="5">
    <location>
        <begin position="25"/>
        <end position="167"/>
    </location>
</feature>
<keyword evidence="7" id="KW-1185">Reference proteome</keyword>
<proteinExistence type="predicted"/>
<name>A0ABS0IYA2_9GAMM</name>
<evidence type="ECO:0000313" key="6">
    <source>
        <dbReference type="EMBL" id="MBG2881024.1"/>
    </source>
</evidence>
<dbReference type="Gene3D" id="1.10.287.620">
    <property type="entry name" value="Helix Hairpins"/>
    <property type="match status" value="1"/>
</dbReference>
<feature type="coiled-coil region" evidence="4">
    <location>
        <begin position="291"/>
        <end position="339"/>
    </location>
</feature>
<gene>
    <name evidence="6" type="ORF">I4902_17385</name>
</gene>
<evidence type="ECO:0000259" key="5">
    <source>
        <dbReference type="Pfam" id="PF03515"/>
    </source>
</evidence>
<sequence length="486" mass="55369">MSEAREQALLDQYRGANFLDKTKPYQIVSLPSSAVTTLPANQISKSKVVPVSVLAEPVVNLDTKKREVAITQQTISTMVSVVQAQKTKQRDVYTAQIIPGMKPVQIQVNQNKSDNTKNAKANTKPKVDHVLPVASAIRGIETHHAVVYFDDSHDPVYVSISQNPKENKNVIETTLAEWSSLYPLEFAKYELEQANNQLEKEKQFVEKYQKIIYSAKQTKEYQTLLDPVKSPYYYQKAYIETPDELTMILSEQGVEALSAYIMVVNNWFGVITDTGQANQFNQRVSALHSDVEFVRNKLINIQEQVAEAEKLLLIAVENRKKAEEKKKVAEDKVEDIEKKLGAYGEVNAKGKSSGREFNKDKAGGPIKDLDWKDVKIDRDGVDKVKLHTGRFGESADNKEMIDRLEKILRGEIKATDIDKRFYTHEIRELERYRNLGIKDGEVPNNIDEVWNNTHTATLEDYNINERTQPLYTPEAIEAYDKSQEIR</sequence>
<dbReference type="EMBL" id="JADSJP010000046">
    <property type="protein sequence ID" value="MBG2881024.1"/>
    <property type="molecule type" value="Genomic_DNA"/>
</dbReference>
<keyword evidence="4" id="KW-0175">Coiled coil</keyword>
<evidence type="ECO:0000256" key="1">
    <source>
        <dbReference type="ARBA" id="ARBA00022529"/>
    </source>
</evidence>
<accession>A0ABS0IYA2</accession>
<feature type="coiled-coil region" evidence="4">
    <location>
        <begin position="184"/>
        <end position="211"/>
    </location>
</feature>
<keyword evidence="3" id="KW-0078">Bacteriocin</keyword>
<keyword evidence="1" id="KW-0929">Antimicrobial</keyword>
<organism evidence="6 7">
    <name type="scientific">Proteus alimentorum</name>
    <dbReference type="NCBI Taxonomy" id="1973495"/>
    <lineage>
        <taxon>Bacteria</taxon>
        <taxon>Pseudomonadati</taxon>
        <taxon>Pseudomonadota</taxon>
        <taxon>Gammaproteobacteria</taxon>
        <taxon>Enterobacterales</taxon>
        <taxon>Morganellaceae</taxon>
        <taxon>Proteus</taxon>
    </lineage>
</organism>
<dbReference type="Pfam" id="PF03515">
    <property type="entry name" value="Cloacin"/>
    <property type="match status" value="1"/>
</dbReference>
<evidence type="ECO:0000256" key="4">
    <source>
        <dbReference type="SAM" id="Coils"/>
    </source>
</evidence>
<evidence type="ECO:0000313" key="7">
    <source>
        <dbReference type="Proteomes" id="UP000614721"/>
    </source>
</evidence>
<dbReference type="RefSeq" id="WP_196578057.1">
    <property type="nucleotide sequence ID" value="NZ_JADSJP010000046.1"/>
</dbReference>
<protein>
    <recommendedName>
        <fullName evidence="5">Pyosin/cloacin translocation domain-containing protein</fullName>
    </recommendedName>
</protein>
<dbReference type="InterPro" id="IPR036302">
    <property type="entry name" value="Pyosin/cloacin_T_dom_sf"/>
</dbReference>
<reference evidence="6 7" key="1">
    <citation type="submission" date="2020-11" db="EMBL/GenBank/DDBJ databases">
        <title>Enhanced detection system for hospital associated transmission using whole genome sequencing surveillance.</title>
        <authorList>
            <person name="Harrison L.H."/>
            <person name="Van Tyne D."/>
            <person name="Marsh J.W."/>
            <person name="Griffith M.P."/>
            <person name="Snyder D.J."/>
            <person name="Cooper V.S."/>
            <person name="Mustapha M."/>
        </authorList>
    </citation>
    <scope>NUCLEOTIDE SEQUENCE [LARGE SCALE GENOMIC DNA]</scope>
    <source>
        <strain evidence="6 7">PR00075</strain>
    </source>
</reference>
<keyword evidence="2" id="KW-0044">Antibiotic</keyword>